<feature type="compositionally biased region" description="Low complexity" evidence="1">
    <location>
        <begin position="164"/>
        <end position="185"/>
    </location>
</feature>
<feature type="transmembrane region" description="Helical" evidence="2">
    <location>
        <begin position="63"/>
        <end position="87"/>
    </location>
</feature>
<comment type="caution">
    <text evidence="3">The sequence shown here is derived from an EMBL/GenBank/DDBJ whole genome shotgun (WGS) entry which is preliminary data.</text>
</comment>
<evidence type="ECO:0000313" key="3">
    <source>
        <dbReference type="EMBL" id="MBD3689814.1"/>
    </source>
</evidence>
<keyword evidence="2" id="KW-1133">Transmembrane helix</keyword>
<accession>A0A8I0KWA5</accession>
<feature type="region of interest" description="Disordered" evidence="1">
    <location>
        <begin position="133"/>
        <end position="185"/>
    </location>
</feature>
<feature type="compositionally biased region" description="Basic and acidic residues" evidence="1">
    <location>
        <begin position="246"/>
        <end position="261"/>
    </location>
</feature>
<reference evidence="3 4" key="1">
    <citation type="submission" date="2020-08" db="EMBL/GenBank/DDBJ databases">
        <title>Winkia gen. nov., sp. nov., isolated from faeces of the Anser albifrons in China.</title>
        <authorList>
            <person name="Liu Q."/>
        </authorList>
    </citation>
    <scope>NUCLEOTIDE SEQUENCE [LARGE SCALE GENOMIC DNA]</scope>
    <source>
        <strain evidence="3 4">C62</strain>
    </source>
</reference>
<keyword evidence="4" id="KW-1185">Reference proteome</keyword>
<dbReference type="AlphaFoldDB" id="A0A8I0KWA5"/>
<feature type="compositionally biased region" description="Basic residues" evidence="1">
    <location>
        <begin position="271"/>
        <end position="282"/>
    </location>
</feature>
<feature type="transmembrane region" description="Helical" evidence="2">
    <location>
        <begin position="30"/>
        <end position="51"/>
    </location>
</feature>
<evidence type="ECO:0000256" key="2">
    <source>
        <dbReference type="SAM" id="Phobius"/>
    </source>
</evidence>
<keyword evidence="2" id="KW-0812">Transmembrane</keyword>
<keyword evidence="2" id="KW-0472">Membrane</keyword>
<protein>
    <submittedName>
        <fullName evidence="3">Uncharacterized protein</fullName>
    </submittedName>
</protein>
<sequence length="308" mass="31603">MGSLHKTLVGAAVIAIVGALLAVFSPLPQLAIGGWCLCCGGLIVVCFLLGVHHRRQNPQQHLLGVPFTLGLIISVVLTIGGAVAFVMGISGSVALSTLGGALVGCGCAGIAMYLGSGRGYVPVDVTDDAPVATAQPTQPERVSLRPPTPTPASPTDEDADAPKTTETAPPASDAPATTEDADAPTTDHVYVSSYASTLAEATKVTPERDTDATDDAIPTERGGAVSAPTPPAAEPPLRTAPETIDVTEKRLAAQTPSRHESVSAVDQSTRRLPRRADRRRARAQSDRAAQATSPTATIPRVGKDTTAS</sequence>
<evidence type="ECO:0000313" key="4">
    <source>
        <dbReference type="Proteomes" id="UP000627538"/>
    </source>
</evidence>
<dbReference type="RefSeq" id="WP_191071836.1">
    <property type="nucleotide sequence ID" value="NZ_CP060506.1"/>
</dbReference>
<dbReference type="Proteomes" id="UP000627538">
    <property type="component" value="Unassembled WGS sequence"/>
</dbReference>
<feature type="transmembrane region" description="Helical" evidence="2">
    <location>
        <begin position="7"/>
        <end position="24"/>
    </location>
</feature>
<name>A0A8I0KWA5_9ACTO</name>
<organism evidence="3 4">
    <name type="scientific">Nanchangia anserum</name>
    <dbReference type="NCBI Taxonomy" id="2692125"/>
    <lineage>
        <taxon>Bacteria</taxon>
        <taxon>Bacillati</taxon>
        <taxon>Actinomycetota</taxon>
        <taxon>Actinomycetes</taxon>
        <taxon>Actinomycetales</taxon>
        <taxon>Actinomycetaceae</taxon>
        <taxon>Nanchangia</taxon>
    </lineage>
</organism>
<proteinExistence type="predicted"/>
<feature type="region of interest" description="Disordered" evidence="1">
    <location>
        <begin position="199"/>
        <end position="308"/>
    </location>
</feature>
<evidence type="ECO:0000256" key="1">
    <source>
        <dbReference type="SAM" id="MobiDB-lite"/>
    </source>
</evidence>
<dbReference type="EMBL" id="JACRUO010000001">
    <property type="protein sequence ID" value="MBD3689814.1"/>
    <property type="molecule type" value="Genomic_DNA"/>
</dbReference>
<feature type="transmembrane region" description="Helical" evidence="2">
    <location>
        <begin position="93"/>
        <end position="114"/>
    </location>
</feature>
<gene>
    <name evidence="3" type="ORF">H8R10_06185</name>
</gene>